<reference evidence="3 4" key="1">
    <citation type="submission" date="2016-08" db="EMBL/GenBank/DDBJ databases">
        <title>Complete genome sequence of Fictibacillus arsenicus G25-54, a strain with toxicity to nematodes and a potential arsenic-resistance activity.</title>
        <authorList>
            <person name="Zheng Z."/>
        </authorList>
    </citation>
    <scope>NUCLEOTIDE SEQUENCE [LARGE SCALE GENOMIC DNA]</scope>
    <source>
        <strain evidence="3 4">G25-54</strain>
    </source>
</reference>
<feature type="region of interest" description="Disordered" evidence="1">
    <location>
        <begin position="88"/>
        <end position="107"/>
    </location>
</feature>
<keyword evidence="4" id="KW-1185">Reference proteome</keyword>
<keyword evidence="3" id="KW-0032">Aminotransferase</keyword>
<evidence type="ECO:0000313" key="4">
    <source>
        <dbReference type="Proteomes" id="UP000077412"/>
    </source>
</evidence>
<dbReference type="Proteomes" id="UP000077412">
    <property type="component" value="Chromosome"/>
</dbReference>
<proteinExistence type="predicted"/>
<evidence type="ECO:0000256" key="2">
    <source>
        <dbReference type="SAM" id="SignalP"/>
    </source>
</evidence>
<dbReference type="RefSeq" id="WP_066291198.1">
    <property type="nucleotide sequence ID" value="NZ_CP016761.1"/>
</dbReference>
<evidence type="ECO:0000313" key="3">
    <source>
        <dbReference type="EMBL" id="ANX13003.1"/>
    </source>
</evidence>
<feature type="compositionally biased region" description="Gly residues" evidence="1">
    <location>
        <begin position="95"/>
        <end position="107"/>
    </location>
</feature>
<dbReference type="EMBL" id="CP016761">
    <property type="protein sequence ID" value="ANX13003.1"/>
    <property type="molecule type" value="Genomic_DNA"/>
</dbReference>
<keyword evidence="2" id="KW-0732">Signal</keyword>
<dbReference type="KEGG" id="far:ABE41_013405"/>
<feature type="signal peptide" evidence="2">
    <location>
        <begin position="1"/>
        <end position="27"/>
    </location>
</feature>
<sequence length="107" mass="11669">MNKTKKLIAGVSSASVAVMLSGCNDQAQELPPEPTDTECQDWEWDEDDGVYECDDTNSRYFGYYFFGGRYFSGASSLLKNSKYKAYKKSSSFKGGSTGFGSSKGFGG</sequence>
<feature type="chain" id="PRO_5008533272" evidence="2">
    <location>
        <begin position="28"/>
        <end position="107"/>
    </location>
</feature>
<dbReference type="OrthoDB" id="2666077at2"/>
<accession>A0A1B1Z6A3</accession>
<name>A0A1B1Z6A3_9BACL</name>
<dbReference type="GO" id="GO:0008483">
    <property type="term" value="F:transaminase activity"/>
    <property type="evidence" value="ECO:0007669"/>
    <property type="project" value="UniProtKB-KW"/>
</dbReference>
<organism evidence="3 4">
    <name type="scientific">Fictibacillus arsenicus</name>
    <dbReference type="NCBI Taxonomy" id="255247"/>
    <lineage>
        <taxon>Bacteria</taxon>
        <taxon>Bacillati</taxon>
        <taxon>Bacillota</taxon>
        <taxon>Bacilli</taxon>
        <taxon>Bacillales</taxon>
        <taxon>Fictibacillaceae</taxon>
        <taxon>Fictibacillus</taxon>
    </lineage>
</organism>
<dbReference type="STRING" id="255247.ABE41_013405"/>
<dbReference type="PROSITE" id="PS51257">
    <property type="entry name" value="PROKAR_LIPOPROTEIN"/>
    <property type="match status" value="1"/>
</dbReference>
<keyword evidence="3" id="KW-0808">Transferase</keyword>
<gene>
    <name evidence="3" type="ORF">ABE41_013405</name>
</gene>
<dbReference type="AlphaFoldDB" id="A0A1B1Z6A3"/>
<protein>
    <submittedName>
        <fullName evidence="3">Aminotransferase yhxA</fullName>
    </submittedName>
</protein>
<evidence type="ECO:0000256" key="1">
    <source>
        <dbReference type="SAM" id="MobiDB-lite"/>
    </source>
</evidence>